<dbReference type="InterPro" id="IPR036890">
    <property type="entry name" value="HATPase_C_sf"/>
</dbReference>
<evidence type="ECO:0000259" key="7">
    <source>
        <dbReference type="PROSITE" id="PS50112"/>
    </source>
</evidence>
<dbReference type="CDD" id="cd00082">
    <property type="entry name" value="HisKA"/>
    <property type="match status" value="1"/>
</dbReference>
<reference evidence="9 10" key="1">
    <citation type="submission" date="2014-01" db="EMBL/GenBank/DDBJ databases">
        <title>Sulfitobacter donghicola JCM 14565 Genome Sequencing.</title>
        <authorList>
            <person name="Lai Q."/>
            <person name="Hong Z."/>
        </authorList>
    </citation>
    <scope>NUCLEOTIDE SEQUENCE [LARGE SCALE GENOMIC DNA]</scope>
    <source>
        <strain evidence="9 10">JCM 14565</strain>
    </source>
</reference>
<dbReference type="Gene3D" id="3.30.450.20">
    <property type="entry name" value="PAS domain"/>
    <property type="match status" value="2"/>
</dbReference>
<dbReference type="PROSITE" id="PS50109">
    <property type="entry name" value="HIS_KIN"/>
    <property type="match status" value="1"/>
</dbReference>
<dbReference type="Pfam" id="PF13426">
    <property type="entry name" value="PAS_9"/>
    <property type="match status" value="1"/>
</dbReference>
<dbReference type="PANTHER" id="PTHR43047:SF72">
    <property type="entry name" value="OSMOSENSING HISTIDINE PROTEIN KINASE SLN1"/>
    <property type="match status" value="1"/>
</dbReference>
<dbReference type="InterPro" id="IPR029016">
    <property type="entry name" value="GAF-like_dom_sf"/>
</dbReference>
<dbReference type="InterPro" id="IPR004358">
    <property type="entry name" value="Sig_transdc_His_kin-like_C"/>
</dbReference>
<dbReference type="eggNOG" id="COG0642">
    <property type="taxonomic scope" value="Bacteria"/>
</dbReference>
<evidence type="ECO:0000259" key="6">
    <source>
        <dbReference type="PROSITE" id="PS50109"/>
    </source>
</evidence>
<dbReference type="PANTHER" id="PTHR43047">
    <property type="entry name" value="TWO-COMPONENT HISTIDINE PROTEIN KINASE"/>
    <property type="match status" value="1"/>
</dbReference>
<evidence type="ECO:0000256" key="1">
    <source>
        <dbReference type="ARBA" id="ARBA00000085"/>
    </source>
</evidence>
<keyword evidence="10" id="KW-1185">Reference proteome</keyword>
<accession>A0A073IHX9</accession>
<comment type="caution">
    <text evidence="9">The sequence shown here is derived from an EMBL/GenBank/DDBJ whole genome shotgun (WGS) entry which is preliminary data.</text>
</comment>
<dbReference type="Proteomes" id="UP000027734">
    <property type="component" value="Unassembled WGS sequence"/>
</dbReference>
<organism evidence="9 10">
    <name type="scientific">Sulfitobacter donghicola DSW-25 = KCTC 12864 = JCM 14565</name>
    <dbReference type="NCBI Taxonomy" id="1300350"/>
    <lineage>
        <taxon>Bacteria</taxon>
        <taxon>Pseudomonadati</taxon>
        <taxon>Pseudomonadota</taxon>
        <taxon>Alphaproteobacteria</taxon>
        <taxon>Rhodobacterales</taxon>
        <taxon>Roseobacteraceae</taxon>
        <taxon>Sulfitobacter</taxon>
    </lineage>
</organism>
<keyword evidence="3" id="KW-0597">Phosphoprotein</keyword>
<dbReference type="PROSITE" id="PS50113">
    <property type="entry name" value="PAC"/>
    <property type="match status" value="1"/>
</dbReference>
<dbReference type="Gene3D" id="3.30.450.40">
    <property type="match status" value="1"/>
</dbReference>
<dbReference type="SUPFAM" id="SSF55781">
    <property type="entry name" value="GAF domain-like"/>
    <property type="match status" value="1"/>
</dbReference>
<dbReference type="GO" id="GO:0009927">
    <property type="term" value="F:histidine phosphotransfer kinase activity"/>
    <property type="evidence" value="ECO:0007669"/>
    <property type="project" value="TreeGrafter"/>
</dbReference>
<dbReference type="InterPro" id="IPR003661">
    <property type="entry name" value="HisK_dim/P_dom"/>
</dbReference>
<evidence type="ECO:0000256" key="4">
    <source>
        <dbReference type="ARBA" id="ARBA00022679"/>
    </source>
</evidence>
<comment type="catalytic activity">
    <reaction evidence="1">
        <text>ATP + protein L-histidine = ADP + protein N-phospho-L-histidine.</text>
        <dbReference type="EC" id="2.7.13.3"/>
    </reaction>
</comment>
<evidence type="ECO:0000256" key="2">
    <source>
        <dbReference type="ARBA" id="ARBA00012438"/>
    </source>
</evidence>
<evidence type="ECO:0000259" key="8">
    <source>
        <dbReference type="PROSITE" id="PS50113"/>
    </source>
</evidence>
<dbReference type="EMBL" id="JAMC01000004">
    <property type="protein sequence ID" value="KEJ89155.1"/>
    <property type="molecule type" value="Genomic_DNA"/>
</dbReference>
<name>A0A073IHX9_9RHOB</name>
<evidence type="ECO:0000256" key="3">
    <source>
        <dbReference type="ARBA" id="ARBA00022553"/>
    </source>
</evidence>
<dbReference type="SMART" id="SM00065">
    <property type="entry name" value="GAF"/>
    <property type="match status" value="1"/>
</dbReference>
<dbReference type="GO" id="GO:0000155">
    <property type="term" value="F:phosphorelay sensor kinase activity"/>
    <property type="evidence" value="ECO:0007669"/>
    <property type="project" value="InterPro"/>
</dbReference>
<keyword evidence="5" id="KW-0418">Kinase</keyword>
<dbReference type="InterPro" id="IPR003018">
    <property type="entry name" value="GAF"/>
</dbReference>
<dbReference type="SMART" id="SM00388">
    <property type="entry name" value="HisKA"/>
    <property type="match status" value="1"/>
</dbReference>
<evidence type="ECO:0000313" key="10">
    <source>
        <dbReference type="Proteomes" id="UP000027734"/>
    </source>
</evidence>
<dbReference type="SMART" id="SM00387">
    <property type="entry name" value="HATPase_c"/>
    <property type="match status" value="1"/>
</dbReference>
<dbReference type="Gene3D" id="1.10.287.130">
    <property type="match status" value="1"/>
</dbReference>
<dbReference type="Pfam" id="PF02518">
    <property type="entry name" value="HATPase_c"/>
    <property type="match status" value="1"/>
</dbReference>
<dbReference type="CDD" id="cd16922">
    <property type="entry name" value="HATPase_EvgS-ArcB-TorS-like"/>
    <property type="match status" value="1"/>
</dbReference>
<dbReference type="InterPro" id="IPR003594">
    <property type="entry name" value="HATPase_dom"/>
</dbReference>
<dbReference type="SUPFAM" id="SSF47384">
    <property type="entry name" value="Homodimeric domain of signal transducing histidine kinase"/>
    <property type="match status" value="1"/>
</dbReference>
<dbReference type="InterPro" id="IPR005467">
    <property type="entry name" value="His_kinase_dom"/>
</dbReference>
<feature type="domain" description="Histidine kinase" evidence="6">
    <location>
        <begin position="405"/>
        <end position="633"/>
    </location>
</feature>
<dbReference type="SUPFAM" id="SSF55874">
    <property type="entry name" value="ATPase domain of HSP90 chaperone/DNA topoisomerase II/histidine kinase"/>
    <property type="match status" value="1"/>
</dbReference>
<dbReference type="SUPFAM" id="SSF55785">
    <property type="entry name" value="PYP-like sensor domain (PAS domain)"/>
    <property type="match status" value="2"/>
</dbReference>
<dbReference type="InterPro" id="IPR000014">
    <property type="entry name" value="PAS"/>
</dbReference>
<dbReference type="PROSITE" id="PS50112">
    <property type="entry name" value="PAS"/>
    <property type="match status" value="1"/>
</dbReference>
<dbReference type="STRING" id="1300350.Z948_1119"/>
<dbReference type="Pfam" id="PF00989">
    <property type="entry name" value="PAS"/>
    <property type="match status" value="1"/>
</dbReference>
<dbReference type="InterPro" id="IPR000700">
    <property type="entry name" value="PAS-assoc_C"/>
</dbReference>
<evidence type="ECO:0000313" key="9">
    <source>
        <dbReference type="EMBL" id="KEJ89155.1"/>
    </source>
</evidence>
<dbReference type="InterPro" id="IPR013767">
    <property type="entry name" value="PAS_fold"/>
</dbReference>
<gene>
    <name evidence="9" type="ORF">DSW25_12415</name>
</gene>
<dbReference type="InterPro" id="IPR035965">
    <property type="entry name" value="PAS-like_dom_sf"/>
</dbReference>
<feature type="domain" description="PAS" evidence="7">
    <location>
        <begin position="264"/>
        <end position="308"/>
    </location>
</feature>
<dbReference type="InterPro" id="IPR036097">
    <property type="entry name" value="HisK_dim/P_sf"/>
</dbReference>
<dbReference type="eggNOG" id="COG2203">
    <property type="taxonomic scope" value="Bacteria"/>
</dbReference>
<dbReference type="Gene3D" id="3.30.565.10">
    <property type="entry name" value="Histidine kinase-like ATPase, C-terminal domain"/>
    <property type="match status" value="1"/>
</dbReference>
<keyword evidence="4" id="KW-0808">Transferase</keyword>
<dbReference type="Pfam" id="PF00512">
    <property type="entry name" value="HisKA"/>
    <property type="match status" value="1"/>
</dbReference>
<dbReference type="EC" id="2.7.13.3" evidence="2"/>
<dbReference type="Pfam" id="PF01590">
    <property type="entry name" value="GAF"/>
    <property type="match status" value="1"/>
</dbReference>
<dbReference type="NCBIfam" id="TIGR00229">
    <property type="entry name" value="sensory_box"/>
    <property type="match status" value="2"/>
</dbReference>
<dbReference type="GO" id="GO:0005886">
    <property type="term" value="C:plasma membrane"/>
    <property type="evidence" value="ECO:0007669"/>
    <property type="project" value="TreeGrafter"/>
</dbReference>
<dbReference type="AlphaFoldDB" id="A0A073IHX9"/>
<proteinExistence type="predicted"/>
<dbReference type="GO" id="GO:0006355">
    <property type="term" value="P:regulation of DNA-templated transcription"/>
    <property type="evidence" value="ECO:0007669"/>
    <property type="project" value="InterPro"/>
</dbReference>
<dbReference type="SMART" id="SM00091">
    <property type="entry name" value="PAS"/>
    <property type="match status" value="2"/>
</dbReference>
<dbReference type="PRINTS" id="PR00344">
    <property type="entry name" value="BCTRLSENSOR"/>
</dbReference>
<protein>
    <recommendedName>
        <fullName evidence="2">histidine kinase</fullName>
        <ecNumber evidence="2">2.7.13.3</ecNumber>
    </recommendedName>
</protein>
<evidence type="ECO:0000256" key="5">
    <source>
        <dbReference type="ARBA" id="ARBA00022777"/>
    </source>
</evidence>
<sequence>MLGVPVALVSIVDFDEDRQFFTSAYGLGEPWASQRQTPLSHSFCQHVVTDNKPLVVKDARTHPLVRSNHAIPDLNVIAYLGIPITAPDGACLGALCAIDSQPRVWTDEDISTLTDLAASVTSQIGLRAALLTSEEARKTSARFGRIIENAHHEVFTFEPNTLKFRSVNKGACENLGYELAELQMLSPVDIKPEYSQQEFEEFIKPLLNKEVPNLEFETKHERKDGSTYPVSIRLEYHSDEDDVFIAFVQDITERRMLEHALAEQTSNFSAFFNYAPEPMSVSAMDTTILQANPACEKLFGLASEDLLGVQFADYIPVQYKQEVQLAFSSATPENPLYSVLMEQEMNGVPKILLWSNLVVFENDQPSKIFSIASDVTELHSAKMLAEESVQEAKKAMEIRKIFLANMSHEVRTPLNAIMGLFQLIQMADVPERQKKQAEVGLNASHHLLAQLVNVLELSRVEANAVEIVPKPTDIRSLAEQWLEAATATNHRLGKSIELSLTIDEAIPELSSLDERRVTQILNNLTDNALKFTEEGHVSIQINPVLETDTSEPLQLEISVSDTGCGIAQDKQKAIFERFVQIDDAQTREHGGSGLGLAISRELAELMGAALDVASPSPHDSFTTTFSLRLQSNK</sequence>
<feature type="domain" description="PAC" evidence="8">
    <location>
        <begin position="214"/>
        <end position="263"/>
    </location>
</feature>
<dbReference type="CDD" id="cd00130">
    <property type="entry name" value="PAS"/>
    <property type="match status" value="2"/>
</dbReference>